<dbReference type="InterPro" id="IPR010080">
    <property type="entry name" value="Thioester_reductase-like_dom"/>
</dbReference>
<dbReference type="Pfam" id="PF07993">
    <property type="entry name" value="NAD_binding_4"/>
    <property type="match status" value="1"/>
</dbReference>
<name>A0AAE0DML8_9LECA</name>
<organism evidence="5 6">
    <name type="scientific">Lepraria neglecta</name>
    <dbReference type="NCBI Taxonomy" id="209136"/>
    <lineage>
        <taxon>Eukaryota</taxon>
        <taxon>Fungi</taxon>
        <taxon>Dikarya</taxon>
        <taxon>Ascomycota</taxon>
        <taxon>Pezizomycotina</taxon>
        <taxon>Lecanoromycetes</taxon>
        <taxon>OSLEUM clade</taxon>
        <taxon>Lecanoromycetidae</taxon>
        <taxon>Lecanorales</taxon>
        <taxon>Lecanorineae</taxon>
        <taxon>Stereocaulaceae</taxon>
        <taxon>Lepraria</taxon>
    </lineage>
</organism>
<evidence type="ECO:0000256" key="2">
    <source>
        <dbReference type="ARBA" id="ARBA00022553"/>
    </source>
</evidence>
<keyword evidence="6" id="KW-1185">Reference proteome</keyword>
<dbReference type="SUPFAM" id="SSF51735">
    <property type="entry name" value="NAD(P)-binding Rossmann-fold domains"/>
    <property type="match status" value="1"/>
</dbReference>
<dbReference type="InterPro" id="IPR036736">
    <property type="entry name" value="ACP-like_sf"/>
</dbReference>
<keyword evidence="3" id="KW-0436">Ligase</keyword>
<evidence type="ECO:0000313" key="5">
    <source>
        <dbReference type="EMBL" id="KAK3172573.1"/>
    </source>
</evidence>
<dbReference type="Gene3D" id="3.40.50.720">
    <property type="entry name" value="NAD(P)-binding Rossmann-like Domain"/>
    <property type="match status" value="1"/>
</dbReference>
<dbReference type="CDD" id="cd05918">
    <property type="entry name" value="A_NRPS_SidN3_like"/>
    <property type="match status" value="1"/>
</dbReference>
<comment type="caution">
    <text evidence="5">The sequence shown here is derived from an EMBL/GenBank/DDBJ whole genome shotgun (WGS) entry which is preliminary data.</text>
</comment>
<dbReference type="InterPro" id="IPR020845">
    <property type="entry name" value="AMP-binding_CS"/>
</dbReference>
<evidence type="ECO:0000256" key="1">
    <source>
        <dbReference type="ARBA" id="ARBA00022450"/>
    </source>
</evidence>
<dbReference type="NCBIfam" id="TIGR01746">
    <property type="entry name" value="Thioester-redct"/>
    <property type="match status" value="1"/>
</dbReference>
<keyword evidence="2" id="KW-0597">Phosphoprotein</keyword>
<dbReference type="Proteomes" id="UP001276659">
    <property type="component" value="Unassembled WGS sequence"/>
</dbReference>
<dbReference type="EMBL" id="JASNWA010000007">
    <property type="protein sequence ID" value="KAK3172573.1"/>
    <property type="molecule type" value="Genomic_DNA"/>
</dbReference>
<dbReference type="Gene3D" id="3.40.50.12780">
    <property type="entry name" value="N-terminal domain of ligase-like"/>
    <property type="match status" value="1"/>
</dbReference>
<dbReference type="InterPro" id="IPR036291">
    <property type="entry name" value="NAD(P)-bd_dom_sf"/>
</dbReference>
<evidence type="ECO:0000256" key="3">
    <source>
        <dbReference type="ARBA" id="ARBA00022598"/>
    </source>
</evidence>
<evidence type="ECO:0000313" key="6">
    <source>
        <dbReference type="Proteomes" id="UP001276659"/>
    </source>
</evidence>
<sequence>MHFAGVTISYKRHKVSRKYAYAIAATFRTILKEVVTDEARMDTVSAISKDDVQQMALWNPEDPFALMQDSCMHHLFEAKAREIPSAEAVCAWDGDLTYLDLDRLSSSVAQRLITLGVGRGVYVPIAYEKSLWTVVAMLGILKAGGAFVPLNPHDPEARLQEILTSTNAEIIITMEKFVSKFEPLVKRVVVVSRDTTSAGISQLNGTHNASAAVVKSSDPILVLFTSGSTGQPKGMIHDHRAICTHALTHGKTMAYHGARVLQFAAHTFDVAIMDIFTTLLFGGCVCIPSEEDRRCNIVGVINSMGVNHATLTPSFAELIEPSEVPSLKFLAVGGERLPQDVIQRWAKKVKLIQIYGPAEAGIVLTMPLQSDTQPECNGIPLQSCSCWLVNPDDAEFLVPIGAVGELVVAGPSLTRGYLNNEPKTRMSFLDNPPWEKSLALSVTRFYKTGDLLRLNTDSFDGSYDFVGRKDSQIKLRGQRIEPGEIEHHLVSIPDVATSVVTRPDEGPFAGKLVAVVQMRSASIVHSRPHKSSICIDSIQSVTTERIREHLLRALPTYMIPTVCVVVRNLPFVPSLKIDRKAVDAWLTTMESTRSSDQVIPTRGALKSNENTAHRLSRKVAELVAPNDMFTRANLEGYNFALRDIGIDSIQTISLLLFVRKHYSTSVPLDLLLSANTTIRELATLLEGRSQALIGPQQIVAFDFHHESRRLSEELLGSFAICPSNDGMRPHNPVQNLFLTGATGYLGSSILQQLMARPTVRVFALVRCPTESLGLERIMTTAIANGWWQNSYTSRIYVWRGDLKDDNLGLGDSELRILRGQTDPRDVCIHAIIHNGARVHYSSDYQTLKPTNVVSAVELLRITATSAHISAFLFVGGGEKPNANHSTLHPSSDSTQLRSAGGYTQTKVVAEHLVRECVTLSQFRSKRLHIVKPGYIIGSPTNGIANQSDFIWRLIAGCIEIGAYNVDEEAHWLFIADVDRVARAVVSWVSNGDDERPERSDRSIERVLDGLRFSDIWRTLSEDFGYHLKGVGHEEWMACLRDKILEAQERHLLFPLLHVLERDGANIGEKTGPFTEVRGPKLALRRNVKYLIDVGFFPKPAEKKDEGAPNGSFG</sequence>
<accession>A0AAE0DML8</accession>
<keyword evidence="1" id="KW-0596">Phosphopantetheine</keyword>
<proteinExistence type="predicted"/>
<dbReference type="PROSITE" id="PS00455">
    <property type="entry name" value="AMP_BINDING"/>
    <property type="match status" value="1"/>
</dbReference>
<dbReference type="AlphaFoldDB" id="A0AAE0DML8"/>
<dbReference type="PANTHER" id="PTHR44845">
    <property type="entry name" value="CARRIER DOMAIN-CONTAINING PROTEIN"/>
    <property type="match status" value="1"/>
</dbReference>
<dbReference type="PANTHER" id="PTHR44845:SF4">
    <property type="entry name" value="NONRIBOSOMAL PEPTIDE SYNTHASE INPA"/>
    <property type="match status" value="1"/>
</dbReference>
<dbReference type="Gene3D" id="1.10.1200.10">
    <property type="entry name" value="ACP-like"/>
    <property type="match status" value="1"/>
</dbReference>
<dbReference type="GO" id="GO:0016874">
    <property type="term" value="F:ligase activity"/>
    <property type="evidence" value="ECO:0007669"/>
    <property type="project" value="UniProtKB-KW"/>
</dbReference>
<dbReference type="SUPFAM" id="SSF47336">
    <property type="entry name" value="ACP-like"/>
    <property type="match status" value="1"/>
</dbReference>
<dbReference type="InterPro" id="IPR042099">
    <property type="entry name" value="ANL_N_sf"/>
</dbReference>
<dbReference type="PROSITE" id="PS50075">
    <property type="entry name" value="CARRIER"/>
    <property type="match status" value="1"/>
</dbReference>
<dbReference type="PIRSF" id="PIRSF001617">
    <property type="entry name" value="Alpha-AR"/>
    <property type="match status" value="1"/>
</dbReference>
<dbReference type="NCBIfam" id="TIGR01733">
    <property type="entry name" value="AA-adenyl-dom"/>
    <property type="match status" value="1"/>
</dbReference>
<dbReference type="Gene3D" id="3.30.300.30">
    <property type="match status" value="1"/>
</dbReference>
<evidence type="ECO:0000259" key="4">
    <source>
        <dbReference type="PROSITE" id="PS50075"/>
    </source>
</evidence>
<dbReference type="SUPFAM" id="SSF56801">
    <property type="entry name" value="Acetyl-CoA synthetase-like"/>
    <property type="match status" value="1"/>
</dbReference>
<dbReference type="Pfam" id="PF00550">
    <property type="entry name" value="PP-binding"/>
    <property type="match status" value="1"/>
</dbReference>
<protein>
    <submittedName>
        <fullName evidence="5">NRPS-like protein biosynthetic cluster</fullName>
    </submittedName>
</protein>
<reference evidence="5" key="1">
    <citation type="submission" date="2022-11" db="EMBL/GenBank/DDBJ databases">
        <title>Chromosomal genome sequence assembly and mating type (MAT) locus characterization of the leprose asexual lichenized fungus Lepraria neglecta (Nyl.) Erichsen.</title>
        <authorList>
            <person name="Allen J.L."/>
            <person name="Pfeffer B."/>
        </authorList>
    </citation>
    <scope>NUCLEOTIDE SEQUENCE</scope>
    <source>
        <strain evidence="5">Allen 5258</strain>
    </source>
</reference>
<dbReference type="Pfam" id="PF00501">
    <property type="entry name" value="AMP-binding"/>
    <property type="match status" value="1"/>
</dbReference>
<gene>
    <name evidence="5" type="ORF">OEA41_005897</name>
</gene>
<dbReference type="InterPro" id="IPR045851">
    <property type="entry name" value="AMP-bd_C_sf"/>
</dbReference>
<feature type="domain" description="Carrier" evidence="4">
    <location>
        <begin position="606"/>
        <end position="689"/>
    </location>
</feature>
<dbReference type="InterPro" id="IPR010071">
    <property type="entry name" value="AA_adenyl_dom"/>
</dbReference>
<dbReference type="FunFam" id="3.30.300.30:FF:000015">
    <property type="entry name" value="Nonribosomal peptide synthase SidD"/>
    <property type="match status" value="1"/>
</dbReference>
<dbReference type="InterPro" id="IPR013120">
    <property type="entry name" value="FAR_NAD-bd"/>
</dbReference>
<dbReference type="InterPro" id="IPR009081">
    <property type="entry name" value="PP-bd_ACP"/>
</dbReference>
<dbReference type="InterPro" id="IPR000873">
    <property type="entry name" value="AMP-dep_synth/lig_dom"/>
</dbReference>